<name>A0A4U1B5T8_9GAMM</name>
<comment type="caution">
    <text evidence="2">The sequence shown here is derived from an EMBL/GenBank/DDBJ whole genome shotgun (WGS) entry which is preliminary data.</text>
</comment>
<gene>
    <name evidence="2" type="ORF">E8M12_07860</name>
</gene>
<dbReference type="AlphaFoldDB" id="A0A4U1B5T8"/>
<reference evidence="2 3" key="1">
    <citation type="submission" date="2019-04" db="EMBL/GenBank/DDBJ databases">
        <title>Thalassotalea guangxiensis sp. nov., isolated from sediment of the coastal wetland.</title>
        <authorList>
            <person name="Zheng S."/>
            <person name="Zhang D."/>
        </authorList>
    </citation>
    <scope>NUCLEOTIDE SEQUENCE [LARGE SCALE GENOMIC DNA]</scope>
    <source>
        <strain evidence="2 3">ZS-4</strain>
    </source>
</reference>
<accession>A0A4U1B5T8</accession>
<protein>
    <submittedName>
        <fullName evidence="2">Uncharacterized protein</fullName>
    </submittedName>
</protein>
<keyword evidence="1" id="KW-1133">Transmembrane helix</keyword>
<evidence type="ECO:0000313" key="3">
    <source>
        <dbReference type="Proteomes" id="UP000307999"/>
    </source>
</evidence>
<feature type="transmembrane region" description="Helical" evidence="1">
    <location>
        <begin position="114"/>
        <end position="134"/>
    </location>
</feature>
<keyword evidence="3" id="KW-1185">Reference proteome</keyword>
<proteinExistence type="predicted"/>
<dbReference type="Proteomes" id="UP000307999">
    <property type="component" value="Unassembled WGS sequence"/>
</dbReference>
<evidence type="ECO:0000313" key="2">
    <source>
        <dbReference type="EMBL" id="TKB45670.1"/>
    </source>
</evidence>
<feature type="transmembrane region" description="Helical" evidence="1">
    <location>
        <begin position="30"/>
        <end position="55"/>
    </location>
</feature>
<keyword evidence="1" id="KW-0812">Transmembrane</keyword>
<keyword evidence="1" id="KW-0472">Membrane</keyword>
<dbReference type="RefSeq" id="WP_169303073.1">
    <property type="nucleotide sequence ID" value="NZ_SWDB01000017.1"/>
</dbReference>
<sequence>MKTVTSLPNEIIQNAESFMYRQKRYFLNPAFYSFIILASEFFLGLWAYLLIATYLSYLFFISKTSKIIWQGNKTLWFLVNFSMVGFSVGAKLLLQFDLNSWFIHEYGYIHGDSLIWFFLFILFIPYLAASLITLEKLEHYYYKFHGYDYVGPTESGIDK</sequence>
<organism evidence="2 3">
    <name type="scientific">Thalassotalea mangrovi</name>
    <dbReference type="NCBI Taxonomy" id="2572245"/>
    <lineage>
        <taxon>Bacteria</taxon>
        <taxon>Pseudomonadati</taxon>
        <taxon>Pseudomonadota</taxon>
        <taxon>Gammaproteobacteria</taxon>
        <taxon>Alteromonadales</taxon>
        <taxon>Colwelliaceae</taxon>
        <taxon>Thalassotalea</taxon>
    </lineage>
</organism>
<feature type="transmembrane region" description="Helical" evidence="1">
    <location>
        <begin position="75"/>
        <end position="94"/>
    </location>
</feature>
<evidence type="ECO:0000256" key="1">
    <source>
        <dbReference type="SAM" id="Phobius"/>
    </source>
</evidence>
<dbReference type="EMBL" id="SWDB01000017">
    <property type="protein sequence ID" value="TKB45670.1"/>
    <property type="molecule type" value="Genomic_DNA"/>
</dbReference>